<dbReference type="PANTHER" id="PTHR31438:SF1">
    <property type="entry name" value="LYSINE N-ACYLTRANSFERASE C17G9.06C-RELATED"/>
    <property type="match status" value="1"/>
</dbReference>
<accession>A0A7W8CSP9</accession>
<gene>
    <name evidence="3" type="ORF">HNQ44_002402</name>
</gene>
<keyword evidence="4" id="KW-1185">Reference proteome</keyword>
<evidence type="ECO:0000313" key="3">
    <source>
        <dbReference type="EMBL" id="MBB5180957.1"/>
    </source>
</evidence>
<dbReference type="PROSITE" id="PS51186">
    <property type="entry name" value="GNAT"/>
    <property type="match status" value="1"/>
</dbReference>
<dbReference type="GO" id="GO:0046677">
    <property type="term" value="P:response to antibiotic"/>
    <property type="evidence" value="ECO:0007669"/>
    <property type="project" value="UniProtKB-KW"/>
</dbReference>
<proteinExistence type="predicted"/>
<keyword evidence="1" id="KW-0046">Antibiotic resistance</keyword>
<evidence type="ECO:0000256" key="1">
    <source>
        <dbReference type="ARBA" id="ARBA00023251"/>
    </source>
</evidence>
<dbReference type="AlphaFoldDB" id="A0A7W8CSP9"/>
<dbReference type="EC" id="2.3.1.82" evidence="3"/>
<dbReference type="Pfam" id="PF13523">
    <property type="entry name" value="Acetyltransf_8"/>
    <property type="match status" value="1"/>
</dbReference>
<dbReference type="GO" id="GO:0047663">
    <property type="term" value="F:aminoglycoside 6'-N-acetyltransferase activity"/>
    <property type="evidence" value="ECO:0007669"/>
    <property type="project" value="UniProtKB-EC"/>
</dbReference>
<feature type="domain" description="N-acetyltransferase" evidence="2">
    <location>
        <begin position="34"/>
        <end position="199"/>
    </location>
</feature>
<dbReference type="Gene3D" id="3.40.630.30">
    <property type="match status" value="1"/>
</dbReference>
<dbReference type="Proteomes" id="UP000525923">
    <property type="component" value="Unassembled WGS sequence"/>
</dbReference>
<dbReference type="RefSeq" id="WP_241666102.1">
    <property type="nucleotide sequence ID" value="NZ_JACHHE010000006.1"/>
</dbReference>
<name>A0A7W8CSP9_9BACL</name>
<comment type="caution">
    <text evidence="3">The sequence shown here is derived from an EMBL/GenBank/DDBJ whole genome shotgun (WGS) entry which is preliminary data.</text>
</comment>
<reference evidence="3 4" key="1">
    <citation type="submission" date="2020-08" db="EMBL/GenBank/DDBJ databases">
        <title>Genomic Encyclopedia of Type Strains, Phase IV (KMG-IV): sequencing the most valuable type-strain genomes for metagenomic binning, comparative biology and taxonomic classification.</title>
        <authorList>
            <person name="Goeker M."/>
        </authorList>
    </citation>
    <scope>NUCLEOTIDE SEQUENCE [LARGE SCALE GENOMIC DNA]</scope>
    <source>
        <strain evidence="3 4">DSM 15895</strain>
    </source>
</reference>
<keyword evidence="3" id="KW-0012">Acyltransferase</keyword>
<dbReference type="InterPro" id="IPR000182">
    <property type="entry name" value="GNAT_dom"/>
</dbReference>
<protein>
    <submittedName>
        <fullName evidence="3">Aminoglycoside 6'-N-acetyltransferase</fullName>
        <ecNumber evidence="3">2.3.1.82</ecNumber>
    </submittedName>
</protein>
<sequence>MSLRQPLLPASFNKMNIWTNVKRSEVAIASNLDISIRRMTQNDFAVMSEWLSTKEVLEFYGDVDSPFTVEQIKRKYEPRVKGEIPVSPYIVEFKQIPIGFMQHYKLSGEEQKEFGYPVNLNVYGIDQFIGDPSYFNQGIGTIMVQKFLEYLGQNMDADIVVLDPELSNPRAIRCYEKCGFVKVKQIKGGVSWLMEYKTAVNQ</sequence>
<evidence type="ECO:0000313" key="4">
    <source>
        <dbReference type="Proteomes" id="UP000525923"/>
    </source>
</evidence>
<dbReference type="InterPro" id="IPR016181">
    <property type="entry name" value="Acyl_CoA_acyltransferase"/>
</dbReference>
<dbReference type="PANTHER" id="PTHR31438">
    <property type="entry name" value="LYSINE N-ACYLTRANSFERASE C17G9.06C-RELATED"/>
    <property type="match status" value="1"/>
</dbReference>
<evidence type="ECO:0000259" key="2">
    <source>
        <dbReference type="PROSITE" id="PS51186"/>
    </source>
</evidence>
<organism evidence="3 4">
    <name type="scientific">Planococcus koreensis</name>
    <dbReference type="NCBI Taxonomy" id="112331"/>
    <lineage>
        <taxon>Bacteria</taxon>
        <taxon>Bacillati</taxon>
        <taxon>Bacillota</taxon>
        <taxon>Bacilli</taxon>
        <taxon>Bacillales</taxon>
        <taxon>Caryophanaceae</taxon>
        <taxon>Planococcus</taxon>
    </lineage>
</organism>
<dbReference type="EMBL" id="JACHHE010000006">
    <property type="protein sequence ID" value="MBB5180957.1"/>
    <property type="molecule type" value="Genomic_DNA"/>
</dbReference>
<keyword evidence="3" id="KW-0808">Transferase</keyword>
<dbReference type="SUPFAM" id="SSF55729">
    <property type="entry name" value="Acyl-CoA N-acyltransferases (Nat)"/>
    <property type="match status" value="1"/>
</dbReference>